<dbReference type="Proteomes" id="UP001165685">
    <property type="component" value="Unassembled WGS sequence"/>
</dbReference>
<reference evidence="3" key="1">
    <citation type="submission" date="2023-01" db="EMBL/GenBank/DDBJ databases">
        <title>Draft genome sequence of Nocardiopsis sp. LSu2-4 isolated from halophytes.</title>
        <authorList>
            <person name="Duangmal K."/>
            <person name="Chantavorakit T."/>
        </authorList>
    </citation>
    <scope>NUCLEOTIDE SEQUENCE</scope>
    <source>
        <strain evidence="3">LSu2-4</strain>
    </source>
</reference>
<name>A0ABT4TGZ0_9ACTN</name>
<gene>
    <name evidence="3" type="ORF">O4U47_05555</name>
</gene>
<dbReference type="InterPro" id="IPR029069">
    <property type="entry name" value="HotDog_dom_sf"/>
</dbReference>
<evidence type="ECO:0000259" key="2">
    <source>
        <dbReference type="Pfam" id="PF01575"/>
    </source>
</evidence>
<protein>
    <submittedName>
        <fullName evidence="3">MaoC family dehydratase</fullName>
    </submittedName>
</protein>
<proteinExistence type="inferred from homology"/>
<dbReference type="InterPro" id="IPR002539">
    <property type="entry name" value="MaoC-like_dom"/>
</dbReference>
<evidence type="ECO:0000313" key="3">
    <source>
        <dbReference type="EMBL" id="MDA2803969.1"/>
    </source>
</evidence>
<keyword evidence="4" id="KW-1185">Reference proteome</keyword>
<accession>A0ABT4TGZ0</accession>
<dbReference type="Pfam" id="PF01575">
    <property type="entry name" value="MaoC_dehydratas"/>
    <property type="match status" value="1"/>
</dbReference>
<comment type="caution">
    <text evidence="3">The sequence shown here is derived from an EMBL/GenBank/DDBJ whole genome shotgun (WGS) entry which is preliminary data.</text>
</comment>
<evidence type="ECO:0000313" key="4">
    <source>
        <dbReference type="Proteomes" id="UP001165685"/>
    </source>
</evidence>
<dbReference type="CDD" id="cd03451">
    <property type="entry name" value="FkbR2"/>
    <property type="match status" value="1"/>
</dbReference>
<dbReference type="SUPFAM" id="SSF54637">
    <property type="entry name" value="Thioesterase/thiol ester dehydrase-isomerase"/>
    <property type="match status" value="1"/>
</dbReference>
<dbReference type="EMBL" id="JAQFWP010000007">
    <property type="protein sequence ID" value="MDA2803969.1"/>
    <property type="molecule type" value="Genomic_DNA"/>
</dbReference>
<feature type="domain" description="MaoC-like" evidence="2">
    <location>
        <begin position="26"/>
        <end position="130"/>
    </location>
</feature>
<dbReference type="PANTHER" id="PTHR43664:SF1">
    <property type="entry name" value="BETA-METHYLMALYL-COA DEHYDRATASE"/>
    <property type="match status" value="1"/>
</dbReference>
<comment type="similarity">
    <text evidence="1">Belongs to the enoyl-CoA hydratase/isomerase family.</text>
</comment>
<dbReference type="RefSeq" id="WP_270676457.1">
    <property type="nucleotide sequence ID" value="NZ_JAQFWP010000007.1"/>
</dbReference>
<sequence length="167" mass="18462">MEERGPEATPERIVQRGLYFEELKEGAVYQHRPGRTVTEADNTFFSTLTMNPQSLHLDAHFSASTEFGRPLVNSLFTLSTLVGLSVAQLTQATTVANLGFGEIAFPRPVFHGDTLYAETTVLEKRPSSSRPGNGIVKFEHRALNQDGELVARAQRSALMLCKPEGER</sequence>
<organism evidence="3 4">
    <name type="scientific">Nocardiopsis suaedae</name>
    <dbReference type="NCBI Taxonomy" id="3018444"/>
    <lineage>
        <taxon>Bacteria</taxon>
        <taxon>Bacillati</taxon>
        <taxon>Actinomycetota</taxon>
        <taxon>Actinomycetes</taxon>
        <taxon>Streptosporangiales</taxon>
        <taxon>Nocardiopsidaceae</taxon>
        <taxon>Nocardiopsis</taxon>
    </lineage>
</organism>
<evidence type="ECO:0000256" key="1">
    <source>
        <dbReference type="ARBA" id="ARBA00005254"/>
    </source>
</evidence>
<dbReference type="Gene3D" id="3.10.129.10">
    <property type="entry name" value="Hotdog Thioesterase"/>
    <property type="match status" value="1"/>
</dbReference>
<dbReference type="PANTHER" id="PTHR43664">
    <property type="entry name" value="MONOAMINE OXIDASE-RELATED"/>
    <property type="match status" value="1"/>
</dbReference>
<dbReference type="InterPro" id="IPR052342">
    <property type="entry name" value="MCH/BMMD"/>
</dbReference>